<comment type="caution">
    <text evidence="1">The sequence shown here is derived from an EMBL/GenBank/DDBJ whole genome shotgun (WGS) entry which is preliminary data.</text>
</comment>
<dbReference type="EMBL" id="BGPR01007146">
    <property type="protein sequence ID" value="GBN24630.1"/>
    <property type="molecule type" value="Genomic_DNA"/>
</dbReference>
<proteinExistence type="predicted"/>
<evidence type="ECO:0000313" key="1">
    <source>
        <dbReference type="EMBL" id="GBN24630.1"/>
    </source>
</evidence>
<gene>
    <name evidence="1" type="ORF">AVEN_211166_1</name>
</gene>
<dbReference type="AlphaFoldDB" id="A0A4Y2ME05"/>
<name>A0A4Y2ME05_ARAVE</name>
<dbReference type="Proteomes" id="UP000499080">
    <property type="component" value="Unassembled WGS sequence"/>
</dbReference>
<accession>A0A4Y2ME05</accession>
<protein>
    <submittedName>
        <fullName evidence="1">Uncharacterized protein</fullName>
    </submittedName>
</protein>
<reference evidence="1 2" key="1">
    <citation type="journal article" date="2019" name="Sci. Rep.">
        <title>Orb-weaving spider Araneus ventricosus genome elucidates the spidroin gene catalogue.</title>
        <authorList>
            <person name="Kono N."/>
            <person name="Nakamura H."/>
            <person name="Ohtoshi R."/>
            <person name="Moran D.A.P."/>
            <person name="Shinohara A."/>
            <person name="Yoshida Y."/>
            <person name="Fujiwara M."/>
            <person name="Mori M."/>
            <person name="Tomita M."/>
            <person name="Arakawa K."/>
        </authorList>
    </citation>
    <scope>NUCLEOTIDE SEQUENCE [LARGE SCALE GENOMIC DNA]</scope>
</reference>
<sequence>MMRTAPELALPLQISLQHQREGVPPPECDLACGEPTYTAYLRWNRVSNLEPLASNPREDGMSYIRVYELLKRFQHVHENVESDGFQSIGKCRNFQGGLKIIES</sequence>
<organism evidence="1 2">
    <name type="scientific">Araneus ventricosus</name>
    <name type="common">Orbweaver spider</name>
    <name type="synonym">Epeira ventricosa</name>
    <dbReference type="NCBI Taxonomy" id="182803"/>
    <lineage>
        <taxon>Eukaryota</taxon>
        <taxon>Metazoa</taxon>
        <taxon>Ecdysozoa</taxon>
        <taxon>Arthropoda</taxon>
        <taxon>Chelicerata</taxon>
        <taxon>Arachnida</taxon>
        <taxon>Araneae</taxon>
        <taxon>Araneomorphae</taxon>
        <taxon>Entelegynae</taxon>
        <taxon>Araneoidea</taxon>
        <taxon>Araneidae</taxon>
        <taxon>Araneus</taxon>
    </lineage>
</organism>
<evidence type="ECO:0000313" key="2">
    <source>
        <dbReference type="Proteomes" id="UP000499080"/>
    </source>
</evidence>
<keyword evidence="2" id="KW-1185">Reference proteome</keyword>